<evidence type="ECO:0000256" key="1">
    <source>
        <dbReference type="ARBA" id="ARBA00007150"/>
    </source>
</evidence>
<dbReference type="PROSITE" id="PS01311">
    <property type="entry name" value="LGT"/>
    <property type="match status" value="1"/>
</dbReference>
<dbReference type="Proteomes" id="UP000310263">
    <property type="component" value="Unassembled WGS sequence"/>
</dbReference>
<reference evidence="9 10" key="1">
    <citation type="submission" date="2019-04" db="EMBL/GenBank/DDBJ databases">
        <title>Microbes associate with the intestines of laboratory mice.</title>
        <authorList>
            <person name="Navarre W."/>
            <person name="Wong E."/>
            <person name="Huang K."/>
            <person name="Tropini C."/>
            <person name="Ng K."/>
            <person name="Yu B."/>
        </authorList>
    </citation>
    <scope>NUCLEOTIDE SEQUENCE [LARGE SCALE GENOMIC DNA]</scope>
    <source>
        <strain evidence="9 10">NM07_P-09</strain>
    </source>
</reference>
<sequence>MLNEIYHSLDPVAFTIGPLAVRWYGLAYLAAFLLGGLLVGKISRHWKLGLSADDIMTVVVGIALGAVIGGRLGYCLFYGDGYYLAHPLKILATYEGGMSFHGGLVGAIIGGCIAARPVHVSALTFCDLGVIVTPIGLFFGRLANFVNGELWGKPTDLPWGVVFEADGVARHPSQLYEALLEGVVMFVVLYSLSRKLPPRPQGTFTGLFLLLYGVFRILIEFVRVPDAQLGYLFGPITMGQVLSLPLVIIGALILYWAHKTQRPQVGHTYMVTAGVDRELPHEPADDIDVPPVAGPASRPEDSPKAPDASAAEKPSHRRRGQP</sequence>
<evidence type="ECO:0000256" key="6">
    <source>
        <dbReference type="ARBA" id="ARBA00023136"/>
    </source>
</evidence>
<dbReference type="EC" id="2.5.1.145" evidence="7"/>
<comment type="subcellular location">
    <subcellularLocation>
        <location evidence="7">Cell membrane</location>
        <topology evidence="7">Multi-pass membrane protein</topology>
    </subcellularLocation>
</comment>
<keyword evidence="6 7" id="KW-0472">Membrane</keyword>
<dbReference type="RefSeq" id="WP_136012941.1">
    <property type="nucleotide sequence ID" value="NZ_SRYE01000004.1"/>
</dbReference>
<dbReference type="OrthoDB" id="871140at2"/>
<feature type="binding site" evidence="7">
    <location>
        <position position="141"/>
    </location>
    <ligand>
        <name>a 1,2-diacyl-sn-glycero-3-phospho-(1'-sn-glycerol)</name>
        <dbReference type="ChEBI" id="CHEBI:64716"/>
    </ligand>
</feature>
<feature type="transmembrane region" description="Helical" evidence="7">
    <location>
        <begin position="99"/>
        <end position="115"/>
    </location>
</feature>
<accession>A0A4S2EZ58</accession>
<comment type="caution">
    <text evidence="9">The sequence shown here is derived from an EMBL/GenBank/DDBJ whole genome shotgun (WGS) entry which is preliminary data.</text>
</comment>
<dbReference type="PANTHER" id="PTHR30589:SF0">
    <property type="entry name" value="PHOSPHATIDYLGLYCEROL--PROLIPOPROTEIN DIACYLGLYCERYL TRANSFERASE"/>
    <property type="match status" value="1"/>
</dbReference>
<comment type="catalytic activity">
    <reaction evidence="7">
        <text>L-cysteinyl-[prolipoprotein] + a 1,2-diacyl-sn-glycero-3-phospho-(1'-sn-glycerol) = an S-1,2-diacyl-sn-glyceryl-L-cysteinyl-[prolipoprotein] + sn-glycerol 1-phosphate + H(+)</text>
        <dbReference type="Rhea" id="RHEA:56712"/>
        <dbReference type="Rhea" id="RHEA-COMP:14679"/>
        <dbReference type="Rhea" id="RHEA-COMP:14680"/>
        <dbReference type="ChEBI" id="CHEBI:15378"/>
        <dbReference type="ChEBI" id="CHEBI:29950"/>
        <dbReference type="ChEBI" id="CHEBI:57685"/>
        <dbReference type="ChEBI" id="CHEBI:64716"/>
        <dbReference type="ChEBI" id="CHEBI:140658"/>
        <dbReference type="EC" id="2.5.1.145"/>
    </reaction>
</comment>
<name>A0A4S2EZ58_9ACTN</name>
<proteinExistence type="inferred from homology"/>
<evidence type="ECO:0000313" key="9">
    <source>
        <dbReference type="EMBL" id="TGY61809.1"/>
    </source>
</evidence>
<evidence type="ECO:0000256" key="7">
    <source>
        <dbReference type="HAMAP-Rule" id="MF_01147"/>
    </source>
</evidence>
<evidence type="ECO:0000256" key="3">
    <source>
        <dbReference type="ARBA" id="ARBA00022679"/>
    </source>
</evidence>
<feature type="transmembrane region" description="Helical" evidence="7">
    <location>
        <begin position="122"/>
        <end position="143"/>
    </location>
</feature>
<comment type="function">
    <text evidence="7">Catalyzes the transfer of the diacylglyceryl group from phosphatidylglycerol to the sulfhydryl group of the N-terminal cysteine of a prolipoprotein, the first step in the formation of mature lipoproteins.</text>
</comment>
<dbReference type="GO" id="GO:0008961">
    <property type="term" value="F:phosphatidylglycerol-prolipoprotein diacylglyceryl transferase activity"/>
    <property type="evidence" value="ECO:0007669"/>
    <property type="project" value="UniProtKB-UniRule"/>
</dbReference>
<gene>
    <name evidence="7" type="primary">lgt</name>
    <name evidence="9" type="ORF">E5334_07355</name>
</gene>
<feature type="transmembrane region" description="Helical" evidence="7">
    <location>
        <begin position="204"/>
        <end position="224"/>
    </location>
</feature>
<evidence type="ECO:0000256" key="8">
    <source>
        <dbReference type="SAM" id="MobiDB-lite"/>
    </source>
</evidence>
<feature type="transmembrane region" description="Helical" evidence="7">
    <location>
        <begin position="236"/>
        <end position="257"/>
    </location>
</feature>
<keyword evidence="2 7" id="KW-1003">Cell membrane</keyword>
<dbReference type="AlphaFoldDB" id="A0A4S2EZ58"/>
<dbReference type="Pfam" id="PF01790">
    <property type="entry name" value="LGT"/>
    <property type="match status" value="1"/>
</dbReference>
<keyword evidence="10" id="KW-1185">Reference proteome</keyword>
<dbReference type="UniPathway" id="UPA00664"/>
<dbReference type="NCBIfam" id="TIGR00544">
    <property type="entry name" value="lgt"/>
    <property type="match status" value="1"/>
</dbReference>
<feature type="region of interest" description="Disordered" evidence="8">
    <location>
        <begin position="280"/>
        <end position="322"/>
    </location>
</feature>
<feature type="transmembrane region" description="Helical" evidence="7">
    <location>
        <begin position="175"/>
        <end position="192"/>
    </location>
</feature>
<keyword evidence="5 7" id="KW-1133">Transmembrane helix</keyword>
<evidence type="ECO:0000256" key="2">
    <source>
        <dbReference type="ARBA" id="ARBA00022475"/>
    </source>
</evidence>
<keyword evidence="4 7" id="KW-0812">Transmembrane</keyword>
<feature type="transmembrane region" description="Helical" evidence="7">
    <location>
        <begin position="20"/>
        <end position="43"/>
    </location>
</feature>
<protein>
    <recommendedName>
        <fullName evidence="7">Phosphatidylglycerol--prolipoprotein diacylglyceryl transferase</fullName>
        <ecNumber evidence="7">2.5.1.145</ecNumber>
    </recommendedName>
</protein>
<dbReference type="GO" id="GO:0042158">
    <property type="term" value="P:lipoprotein biosynthetic process"/>
    <property type="evidence" value="ECO:0007669"/>
    <property type="project" value="UniProtKB-UniRule"/>
</dbReference>
<dbReference type="InterPro" id="IPR001640">
    <property type="entry name" value="Lgt"/>
</dbReference>
<keyword evidence="3 7" id="KW-0808">Transferase</keyword>
<dbReference type="EMBL" id="SRYE01000004">
    <property type="protein sequence ID" value="TGY61809.1"/>
    <property type="molecule type" value="Genomic_DNA"/>
</dbReference>
<dbReference type="PANTHER" id="PTHR30589">
    <property type="entry name" value="PROLIPOPROTEIN DIACYLGLYCERYL TRANSFERASE"/>
    <property type="match status" value="1"/>
</dbReference>
<evidence type="ECO:0000256" key="4">
    <source>
        <dbReference type="ARBA" id="ARBA00022692"/>
    </source>
</evidence>
<evidence type="ECO:0000313" key="10">
    <source>
        <dbReference type="Proteomes" id="UP000310263"/>
    </source>
</evidence>
<comment type="pathway">
    <text evidence="7">Protein modification; lipoprotein biosynthesis (diacylglyceryl transfer).</text>
</comment>
<organism evidence="9 10">
    <name type="scientific">Muricaecibacterium torontonense</name>
    <dbReference type="NCBI Taxonomy" id="3032871"/>
    <lineage>
        <taxon>Bacteria</taxon>
        <taxon>Bacillati</taxon>
        <taxon>Actinomycetota</taxon>
        <taxon>Coriobacteriia</taxon>
        <taxon>Coriobacteriales</taxon>
        <taxon>Atopobiaceae</taxon>
        <taxon>Muricaecibacterium</taxon>
    </lineage>
</organism>
<dbReference type="HAMAP" id="MF_01147">
    <property type="entry name" value="Lgt"/>
    <property type="match status" value="1"/>
</dbReference>
<evidence type="ECO:0000256" key="5">
    <source>
        <dbReference type="ARBA" id="ARBA00022989"/>
    </source>
</evidence>
<dbReference type="GO" id="GO:0005886">
    <property type="term" value="C:plasma membrane"/>
    <property type="evidence" value="ECO:0007669"/>
    <property type="project" value="UniProtKB-SubCell"/>
</dbReference>
<feature type="transmembrane region" description="Helical" evidence="7">
    <location>
        <begin position="55"/>
        <end position="79"/>
    </location>
</feature>
<comment type="similarity">
    <text evidence="1 7">Belongs to the Lgt family.</text>
</comment>